<organism evidence="2 3">
    <name type="scientific">Plectus sambesii</name>
    <dbReference type="NCBI Taxonomy" id="2011161"/>
    <lineage>
        <taxon>Eukaryota</taxon>
        <taxon>Metazoa</taxon>
        <taxon>Ecdysozoa</taxon>
        <taxon>Nematoda</taxon>
        <taxon>Chromadorea</taxon>
        <taxon>Plectida</taxon>
        <taxon>Plectina</taxon>
        <taxon>Plectoidea</taxon>
        <taxon>Plectidae</taxon>
        <taxon>Plectus</taxon>
    </lineage>
</organism>
<sequence>MQKRTLSDTAKSSEENVNQKEAERLKDGTRKLLSQCNIEELLSKMRDCCRMPARRAQCVQLLQESSGRLSEYSVNLKHLAHHIQLSNHLRVADRWKIEYLVEEALKGTGLKLFPSDLADRDFYADLWRDSELIEPSRLSHPYLLVELLRAASRAQAVKPTVAFWDKLIDRLAQSNAVTDKHKMILLRCYNELGLAYPEYRLPRLVLPQQHQQKRLADAVNCGDFCPINMLHTISGLRSIALPADVLSILESLILSASGHYSSRRLAEGLAFLSNLGHQVSAGFWIMLDSAGGDIPIESVINSIMLQSVLGSNFVPVEFVARLLAQLDVSAHKGALIMHQMYLLHGEDKSIFPAPVFEAMTTAAWTAKVADYLATDAAKSPVDMSEFAALSSRFDATKIEINCAVPNSGVVAKYVVRTENELLALDAVDKRRYLLDGSVVESIPSAALLARKLLSSAGYKVASVNDIIGANV</sequence>
<dbReference type="WBParaSite" id="PSAMB.scaffold1151size35240.g11534.t1">
    <property type="protein sequence ID" value="PSAMB.scaffold1151size35240.g11534.t1"/>
    <property type="gene ID" value="PSAMB.scaffold1151size35240.g11534"/>
</dbReference>
<dbReference type="AlphaFoldDB" id="A0A914UP83"/>
<evidence type="ECO:0000313" key="3">
    <source>
        <dbReference type="WBParaSite" id="PSAMB.scaffold1151size35240.g11534.t1"/>
    </source>
</evidence>
<name>A0A914UP83_9BILA</name>
<protein>
    <submittedName>
        <fullName evidence="3">Helicase XPB/Ssl2 N-terminal domain-containing protein</fullName>
    </submittedName>
</protein>
<evidence type="ECO:0000256" key="1">
    <source>
        <dbReference type="SAM" id="MobiDB-lite"/>
    </source>
</evidence>
<feature type="compositionally biased region" description="Basic and acidic residues" evidence="1">
    <location>
        <begin position="11"/>
        <end position="23"/>
    </location>
</feature>
<dbReference type="Proteomes" id="UP000887566">
    <property type="component" value="Unplaced"/>
</dbReference>
<keyword evidence="2" id="KW-1185">Reference proteome</keyword>
<evidence type="ECO:0000313" key="2">
    <source>
        <dbReference type="Proteomes" id="UP000887566"/>
    </source>
</evidence>
<feature type="region of interest" description="Disordered" evidence="1">
    <location>
        <begin position="1"/>
        <end position="23"/>
    </location>
</feature>
<proteinExistence type="predicted"/>
<accession>A0A914UP83</accession>
<reference evidence="3" key="1">
    <citation type="submission" date="2022-11" db="UniProtKB">
        <authorList>
            <consortium name="WormBaseParasite"/>
        </authorList>
    </citation>
    <scope>IDENTIFICATION</scope>
</reference>